<accession>A0ACA9LZ91</accession>
<comment type="caution">
    <text evidence="1">The sequence shown here is derived from an EMBL/GenBank/DDBJ whole genome shotgun (WGS) entry which is preliminary data.</text>
</comment>
<evidence type="ECO:0000313" key="1">
    <source>
        <dbReference type="EMBL" id="CAG8557952.1"/>
    </source>
</evidence>
<reference evidence="1" key="1">
    <citation type="submission" date="2021-06" db="EMBL/GenBank/DDBJ databases">
        <authorList>
            <person name="Kallberg Y."/>
            <person name="Tangrot J."/>
            <person name="Rosling A."/>
        </authorList>
    </citation>
    <scope>NUCLEOTIDE SEQUENCE</scope>
    <source>
        <strain evidence="1">AU212A</strain>
    </source>
</reference>
<feature type="non-terminal residue" evidence="1">
    <location>
        <position position="47"/>
    </location>
</feature>
<gene>
    <name evidence="1" type="ORF">SCALOS_LOCUS5409</name>
</gene>
<organism evidence="1 2">
    <name type="scientific">Scutellospora calospora</name>
    <dbReference type="NCBI Taxonomy" id="85575"/>
    <lineage>
        <taxon>Eukaryota</taxon>
        <taxon>Fungi</taxon>
        <taxon>Fungi incertae sedis</taxon>
        <taxon>Mucoromycota</taxon>
        <taxon>Glomeromycotina</taxon>
        <taxon>Glomeromycetes</taxon>
        <taxon>Diversisporales</taxon>
        <taxon>Gigasporaceae</taxon>
        <taxon>Scutellospora</taxon>
    </lineage>
</organism>
<evidence type="ECO:0000313" key="2">
    <source>
        <dbReference type="Proteomes" id="UP000789860"/>
    </source>
</evidence>
<protein>
    <submittedName>
        <fullName evidence="1">8818_t:CDS:1</fullName>
    </submittedName>
</protein>
<proteinExistence type="predicted"/>
<sequence length="47" mass="5349">MSQALDPEEVYNIHFYLYNIFEYLFNGSIGAPVIEKLQNGAKVLELG</sequence>
<keyword evidence="2" id="KW-1185">Reference proteome</keyword>
<dbReference type="EMBL" id="CAJVPM010008762">
    <property type="protein sequence ID" value="CAG8557952.1"/>
    <property type="molecule type" value="Genomic_DNA"/>
</dbReference>
<dbReference type="Proteomes" id="UP000789860">
    <property type="component" value="Unassembled WGS sequence"/>
</dbReference>
<name>A0ACA9LZ91_9GLOM</name>